<dbReference type="Proteomes" id="UP000534186">
    <property type="component" value="Unassembled WGS sequence"/>
</dbReference>
<accession>A0A7Y9NPH6</accession>
<sequence>MFYHRYFSMLGMMAKNDIFFQFEHNLVVGFMECFDMALKTYEDWDGKPETYEASVNAVFTRFATSEEFMRMLKECANAVIQVKTQTFTRPITLEDVARSKIIFDIYIRLKAAVYMQEQIASGALKSEPTAPADESPAAE</sequence>
<proteinExistence type="predicted"/>
<organism evidence="1 2">
    <name type="scientific">Tunturiibacter lichenicola</name>
    <dbReference type="NCBI Taxonomy" id="2051959"/>
    <lineage>
        <taxon>Bacteria</taxon>
        <taxon>Pseudomonadati</taxon>
        <taxon>Acidobacteriota</taxon>
        <taxon>Terriglobia</taxon>
        <taxon>Terriglobales</taxon>
        <taxon>Acidobacteriaceae</taxon>
        <taxon>Tunturiibacter</taxon>
    </lineage>
</organism>
<gene>
    <name evidence="1" type="ORF">HDF12_003563</name>
</gene>
<comment type="caution">
    <text evidence="1">The sequence shown here is derived from an EMBL/GenBank/DDBJ whole genome shotgun (WGS) entry which is preliminary data.</text>
</comment>
<dbReference type="EMBL" id="JACCCV010000002">
    <property type="protein sequence ID" value="NYF53164.1"/>
    <property type="molecule type" value="Genomic_DNA"/>
</dbReference>
<evidence type="ECO:0000313" key="1">
    <source>
        <dbReference type="EMBL" id="NYF53164.1"/>
    </source>
</evidence>
<name>A0A7Y9NPH6_9BACT</name>
<dbReference type="AlphaFoldDB" id="A0A7Y9NPH6"/>
<reference evidence="1 2" key="1">
    <citation type="submission" date="2020-07" db="EMBL/GenBank/DDBJ databases">
        <title>Genomic Encyclopedia of Type Strains, Phase IV (KMG-V): Genome sequencing to study the core and pangenomes of soil and plant-associated prokaryotes.</title>
        <authorList>
            <person name="Whitman W."/>
        </authorList>
    </citation>
    <scope>NUCLEOTIDE SEQUENCE [LARGE SCALE GENOMIC DNA]</scope>
    <source>
        <strain evidence="1 2">M8UP30</strain>
    </source>
</reference>
<protein>
    <submittedName>
        <fullName evidence="1">Uncharacterized protein</fullName>
    </submittedName>
</protein>
<evidence type="ECO:0000313" key="2">
    <source>
        <dbReference type="Proteomes" id="UP000534186"/>
    </source>
</evidence>